<name>A0ABQ1M0I6_9BURK</name>
<dbReference type="RefSeq" id="WP_115782388.1">
    <property type="nucleotide sequence ID" value="NZ_BMHL01000002.1"/>
</dbReference>
<dbReference type="Proteomes" id="UP000602004">
    <property type="component" value="Unassembled WGS sequence"/>
</dbReference>
<organism evidence="1 2">
    <name type="scientific">Paraburkholderia caffeinilytica</name>
    <dbReference type="NCBI Taxonomy" id="1761016"/>
    <lineage>
        <taxon>Bacteria</taxon>
        <taxon>Pseudomonadati</taxon>
        <taxon>Pseudomonadota</taxon>
        <taxon>Betaproteobacteria</taxon>
        <taxon>Burkholderiales</taxon>
        <taxon>Burkholderiaceae</taxon>
        <taxon>Paraburkholderia</taxon>
    </lineage>
</organism>
<evidence type="ECO:0008006" key="3">
    <source>
        <dbReference type="Google" id="ProtNLM"/>
    </source>
</evidence>
<dbReference type="Pfam" id="PF06635">
    <property type="entry name" value="T3SS_SCTL"/>
    <property type="match status" value="1"/>
</dbReference>
<accession>A0ABQ1M0I6</accession>
<proteinExistence type="predicted"/>
<comment type="caution">
    <text evidence="1">The sequence shown here is derived from an EMBL/GenBank/DDBJ whole genome shotgun (WGS) entry which is preliminary data.</text>
</comment>
<dbReference type="EMBL" id="BMHL01000002">
    <property type="protein sequence ID" value="GGC32236.1"/>
    <property type="molecule type" value="Genomic_DNA"/>
</dbReference>
<reference evidence="2" key="1">
    <citation type="journal article" date="2019" name="Int. J. Syst. Evol. Microbiol.">
        <title>The Global Catalogue of Microorganisms (GCM) 10K type strain sequencing project: providing services to taxonomists for standard genome sequencing and annotation.</title>
        <authorList>
            <consortium name="The Broad Institute Genomics Platform"/>
            <consortium name="The Broad Institute Genome Sequencing Center for Infectious Disease"/>
            <person name="Wu L."/>
            <person name="Ma J."/>
        </authorList>
    </citation>
    <scope>NUCLEOTIDE SEQUENCE [LARGE SCALE GENOMIC DNA]</scope>
    <source>
        <strain evidence="2">CGMCC 1.15103</strain>
    </source>
</reference>
<protein>
    <recommendedName>
        <fullName evidence="3">Flagellar assembly protein FliH/Type III secretion system HrpE domain-containing protein</fullName>
    </recommendedName>
</protein>
<gene>
    <name evidence="1" type="ORF">GCM10011400_18620</name>
</gene>
<sequence length="264" mass="27846">MLICRMGAWRIESDGHLSAHELTSLDGLRAADADRAADAALERGRLGAQVRELKRRAWRRGHAAGTAAALREHAGRMAAAAFAAHRLEDELTQIVLCAVSDIVGQLPPSAALTNQLRRSITVAQSQRLISVRVAPAAFDDAMRLIATVERDLGAPLCSVLADAGLPAHSCVVETESGVIDGGLKLQLGALERGIRDSVAAVLRDHDFADGSGRTALDTIEDGVRQTLAALAAFVPTTASSALRASPPVPNAVRVVRRPVVRETA</sequence>
<evidence type="ECO:0000313" key="1">
    <source>
        <dbReference type="EMBL" id="GGC32236.1"/>
    </source>
</evidence>
<evidence type="ECO:0000313" key="2">
    <source>
        <dbReference type="Proteomes" id="UP000602004"/>
    </source>
</evidence>
<dbReference type="InterPro" id="IPR010586">
    <property type="entry name" value="T3SS_stator_protein"/>
</dbReference>
<keyword evidence="2" id="KW-1185">Reference proteome</keyword>